<protein>
    <recommendedName>
        <fullName evidence="3">Peptidyl-prolyl cis-trans isomerase</fullName>
    </recommendedName>
</protein>
<evidence type="ECO:0000313" key="1">
    <source>
        <dbReference type="EMBL" id="MDQ0160104.1"/>
    </source>
</evidence>
<keyword evidence="2" id="KW-1185">Reference proteome</keyword>
<sequence length="159" mass="17860">MIVQIKGNVGFPITLDPTVWIFDDRKVLLDEVFIQTPQVDQQEDKADDALTVQQYQQKINPPINDSVDRYNRKKALENSYVMPLQHFIHNAEPSANATEAILHTNNGEERISMSDLINCYLLFSVDGKPLKESGPVHVILPDGSNQSNPYQGVGEITIV</sequence>
<organism evidence="1 2">
    <name type="scientific">Alkalibacillus salilacus</name>
    <dbReference type="NCBI Taxonomy" id="284582"/>
    <lineage>
        <taxon>Bacteria</taxon>
        <taxon>Bacillati</taxon>
        <taxon>Bacillota</taxon>
        <taxon>Bacilli</taxon>
        <taxon>Bacillales</taxon>
        <taxon>Bacillaceae</taxon>
        <taxon>Alkalibacillus</taxon>
    </lineage>
</organism>
<gene>
    <name evidence="1" type="ORF">J2S77_002105</name>
</gene>
<dbReference type="RefSeq" id="WP_306977092.1">
    <property type="nucleotide sequence ID" value="NZ_JAUSTQ010000008.1"/>
</dbReference>
<comment type="caution">
    <text evidence="1">The sequence shown here is derived from an EMBL/GenBank/DDBJ whole genome shotgun (WGS) entry which is preliminary data.</text>
</comment>
<proteinExistence type="predicted"/>
<evidence type="ECO:0000313" key="2">
    <source>
        <dbReference type="Proteomes" id="UP001224359"/>
    </source>
</evidence>
<evidence type="ECO:0008006" key="3">
    <source>
        <dbReference type="Google" id="ProtNLM"/>
    </source>
</evidence>
<accession>A0ABT9VGL7</accession>
<reference evidence="1 2" key="1">
    <citation type="submission" date="2023-07" db="EMBL/GenBank/DDBJ databases">
        <title>Genomic Encyclopedia of Type Strains, Phase IV (KMG-IV): sequencing the most valuable type-strain genomes for metagenomic binning, comparative biology and taxonomic classification.</title>
        <authorList>
            <person name="Goeker M."/>
        </authorList>
    </citation>
    <scope>NUCLEOTIDE SEQUENCE [LARGE SCALE GENOMIC DNA]</scope>
    <source>
        <strain evidence="1 2">DSM 16460</strain>
    </source>
</reference>
<dbReference type="Proteomes" id="UP001224359">
    <property type="component" value="Unassembled WGS sequence"/>
</dbReference>
<dbReference type="EMBL" id="JAUSTQ010000008">
    <property type="protein sequence ID" value="MDQ0160104.1"/>
    <property type="molecule type" value="Genomic_DNA"/>
</dbReference>
<name>A0ABT9VGL7_9BACI</name>